<evidence type="ECO:0000259" key="2">
    <source>
        <dbReference type="Pfam" id="PF00857"/>
    </source>
</evidence>
<dbReference type="EMBL" id="QTSU01000003">
    <property type="protein sequence ID" value="RDZ26616.1"/>
    <property type="molecule type" value="Genomic_DNA"/>
</dbReference>
<dbReference type="Pfam" id="PF00857">
    <property type="entry name" value="Isochorismatase"/>
    <property type="match status" value="1"/>
</dbReference>
<dbReference type="Proteomes" id="UP000264492">
    <property type="component" value="Unassembled WGS sequence"/>
</dbReference>
<accession>A0A371JY83</accession>
<feature type="domain" description="Isochorismatase-like" evidence="2">
    <location>
        <begin position="3"/>
        <end position="147"/>
    </location>
</feature>
<comment type="caution">
    <text evidence="3">The sequence shown here is derived from an EMBL/GenBank/DDBJ whole genome shotgun (WGS) entry which is preliminary data.</text>
</comment>
<dbReference type="AlphaFoldDB" id="A0A371JY83"/>
<dbReference type="GO" id="GO:0016787">
    <property type="term" value="F:hydrolase activity"/>
    <property type="evidence" value="ECO:0007669"/>
    <property type="project" value="UniProtKB-KW"/>
</dbReference>
<dbReference type="SUPFAM" id="SSF52499">
    <property type="entry name" value="Isochorismatase-like hydrolases"/>
    <property type="match status" value="1"/>
</dbReference>
<dbReference type="OrthoDB" id="1157330at2"/>
<keyword evidence="1 3" id="KW-0378">Hydrolase</keyword>
<keyword evidence="4" id="KW-1185">Reference proteome</keyword>
<dbReference type="InterPro" id="IPR000868">
    <property type="entry name" value="Isochorismatase-like_dom"/>
</dbReference>
<dbReference type="PANTHER" id="PTHR43540:SF1">
    <property type="entry name" value="ISOCHORISMATASE HYDROLASE"/>
    <property type="match status" value="1"/>
</dbReference>
<sequence>MISALLVIDVQSGLFDGDPRPDDADAVIARLNALIARARDAGAPVIFVRHERPGTALEPGAPGWAFQAQLDVHDDDLIVGKTSPDAFLRTALEPLLVSLNVEQLVIGGYASDFCVDTTTRRAAALGYPVVLAADAHTTHDKPHLTAARIREHHNATLSDIVSFGVPIRAVDSAQIQFDRVERAAARGSQR</sequence>
<reference evidence="3 4" key="1">
    <citation type="submission" date="2018-08" db="EMBL/GenBank/DDBJ databases">
        <title>Lysobacter sp. zong2l5, whole genome shotgun sequence.</title>
        <authorList>
            <person name="Zhang X."/>
            <person name="Feng G."/>
            <person name="Zhu H."/>
        </authorList>
    </citation>
    <scope>NUCLEOTIDE SEQUENCE [LARGE SCALE GENOMIC DNA]</scope>
    <source>
        <strain evidence="4">zong2l5</strain>
    </source>
</reference>
<dbReference type="Gene3D" id="3.40.50.850">
    <property type="entry name" value="Isochorismatase-like"/>
    <property type="match status" value="1"/>
</dbReference>
<protein>
    <submittedName>
        <fullName evidence="3">Cysteine hydrolase</fullName>
    </submittedName>
</protein>
<dbReference type="InterPro" id="IPR036380">
    <property type="entry name" value="Isochorismatase-like_sf"/>
</dbReference>
<dbReference type="CDD" id="cd01014">
    <property type="entry name" value="nicotinamidase_related"/>
    <property type="match status" value="1"/>
</dbReference>
<name>A0A371JY83_9GAMM</name>
<evidence type="ECO:0000256" key="1">
    <source>
        <dbReference type="ARBA" id="ARBA00022801"/>
    </source>
</evidence>
<dbReference type="RefSeq" id="WP_115860818.1">
    <property type="nucleotide sequence ID" value="NZ_QTSU01000003.1"/>
</dbReference>
<proteinExistence type="predicted"/>
<dbReference type="PANTHER" id="PTHR43540">
    <property type="entry name" value="PEROXYUREIDOACRYLATE/UREIDOACRYLATE AMIDOHYDROLASE-RELATED"/>
    <property type="match status" value="1"/>
</dbReference>
<organism evidence="3 4">
    <name type="scientific">Lysobacter silvisoli</name>
    <dbReference type="NCBI Taxonomy" id="2293254"/>
    <lineage>
        <taxon>Bacteria</taxon>
        <taxon>Pseudomonadati</taxon>
        <taxon>Pseudomonadota</taxon>
        <taxon>Gammaproteobacteria</taxon>
        <taxon>Lysobacterales</taxon>
        <taxon>Lysobacteraceae</taxon>
        <taxon>Lysobacter</taxon>
    </lineage>
</organism>
<evidence type="ECO:0000313" key="4">
    <source>
        <dbReference type="Proteomes" id="UP000264492"/>
    </source>
</evidence>
<evidence type="ECO:0000313" key="3">
    <source>
        <dbReference type="EMBL" id="RDZ26616.1"/>
    </source>
</evidence>
<gene>
    <name evidence="3" type="ORF">DX914_16680</name>
</gene>
<dbReference type="InterPro" id="IPR050272">
    <property type="entry name" value="Isochorismatase-like_hydrls"/>
</dbReference>